<proteinExistence type="inferred from homology"/>
<evidence type="ECO:0000256" key="2">
    <source>
        <dbReference type="ARBA" id="ARBA00012379"/>
    </source>
</evidence>
<dbReference type="GO" id="GO:0046081">
    <property type="term" value="P:dUTP catabolic process"/>
    <property type="evidence" value="ECO:0007669"/>
    <property type="project" value="InterPro"/>
</dbReference>
<dbReference type="GO" id="GO:0004170">
    <property type="term" value="F:dUTP diphosphatase activity"/>
    <property type="evidence" value="ECO:0007669"/>
    <property type="project" value="UniProtKB-EC"/>
</dbReference>
<reference evidence="5" key="1">
    <citation type="journal article" date="2020" name="Nature">
        <title>Giant virus diversity and host interactions through global metagenomics.</title>
        <authorList>
            <person name="Schulz F."/>
            <person name="Roux S."/>
            <person name="Paez-Espino D."/>
            <person name="Jungbluth S."/>
            <person name="Walsh D.A."/>
            <person name="Denef V.J."/>
            <person name="McMahon K.D."/>
            <person name="Konstantinidis K.T."/>
            <person name="Eloe-Fadrosh E.A."/>
            <person name="Kyrpides N.C."/>
            <person name="Woyke T."/>
        </authorList>
    </citation>
    <scope>NUCLEOTIDE SEQUENCE</scope>
    <source>
        <strain evidence="5">GVMAG-M-3300023174-24</strain>
    </source>
</reference>
<dbReference type="SUPFAM" id="SSF51283">
    <property type="entry name" value="dUTPase-like"/>
    <property type="match status" value="1"/>
</dbReference>
<evidence type="ECO:0000313" key="5">
    <source>
        <dbReference type="EMBL" id="QHT17116.1"/>
    </source>
</evidence>
<dbReference type="GO" id="GO:0000287">
    <property type="term" value="F:magnesium ion binding"/>
    <property type="evidence" value="ECO:0007669"/>
    <property type="project" value="InterPro"/>
</dbReference>
<dbReference type="EC" id="3.6.1.23" evidence="2"/>
<dbReference type="GO" id="GO:0006226">
    <property type="term" value="P:dUMP biosynthetic process"/>
    <property type="evidence" value="ECO:0007669"/>
    <property type="project" value="InterPro"/>
</dbReference>
<dbReference type="Pfam" id="PF00692">
    <property type="entry name" value="dUTPase"/>
    <property type="match status" value="1"/>
</dbReference>
<name>A0A6C0DJK9_9ZZZZ</name>
<dbReference type="PANTHER" id="PTHR11241">
    <property type="entry name" value="DEOXYURIDINE 5'-TRIPHOSPHATE NUCLEOTIDOHYDROLASE"/>
    <property type="match status" value="1"/>
</dbReference>
<evidence type="ECO:0000256" key="3">
    <source>
        <dbReference type="ARBA" id="ARBA00023080"/>
    </source>
</evidence>
<evidence type="ECO:0000259" key="4">
    <source>
        <dbReference type="Pfam" id="PF00692"/>
    </source>
</evidence>
<dbReference type="PANTHER" id="PTHR11241:SF0">
    <property type="entry name" value="DEOXYURIDINE 5'-TRIPHOSPHATE NUCLEOTIDOHYDROLASE"/>
    <property type="match status" value="1"/>
</dbReference>
<sequence>MITDMNFLSYDYVKNMLTPKKQSIRNYAILKLAIKNDNLKNEYISKINNHNAALNNNQFVDSGFDLLVPEKTVFTKEIDSKFIDMGVKAEMLYFDSNISMVSNCAFNIHPRSSISKTPLMLANHTGIIDAGYRGSLIGAFRWLKSNTSTDSEYVVEKHTRLLQVCHPSLCPIFVIIVNEDELSNSERGDGGFGSTGV</sequence>
<dbReference type="Gene3D" id="2.70.40.10">
    <property type="match status" value="1"/>
</dbReference>
<dbReference type="InterPro" id="IPR029054">
    <property type="entry name" value="dUTPase-like"/>
</dbReference>
<comment type="similarity">
    <text evidence="1">Belongs to the dUTPase family.</text>
</comment>
<feature type="domain" description="dUTPase-like" evidence="4">
    <location>
        <begin position="59"/>
        <end position="196"/>
    </location>
</feature>
<dbReference type="AlphaFoldDB" id="A0A6C0DJK9"/>
<protein>
    <recommendedName>
        <fullName evidence="2">dUTP diphosphatase</fullName>
        <ecNumber evidence="2">3.6.1.23</ecNumber>
    </recommendedName>
</protein>
<dbReference type="EMBL" id="MN739631">
    <property type="protein sequence ID" value="QHT17116.1"/>
    <property type="molecule type" value="Genomic_DNA"/>
</dbReference>
<keyword evidence="3" id="KW-0546">Nucleotide metabolism</keyword>
<dbReference type="InterPro" id="IPR008181">
    <property type="entry name" value="dUTPase"/>
</dbReference>
<dbReference type="InterPro" id="IPR036157">
    <property type="entry name" value="dUTPase-like_sf"/>
</dbReference>
<organism evidence="5">
    <name type="scientific">viral metagenome</name>
    <dbReference type="NCBI Taxonomy" id="1070528"/>
    <lineage>
        <taxon>unclassified sequences</taxon>
        <taxon>metagenomes</taxon>
        <taxon>organismal metagenomes</taxon>
    </lineage>
</organism>
<accession>A0A6C0DJK9</accession>
<evidence type="ECO:0000256" key="1">
    <source>
        <dbReference type="ARBA" id="ARBA00006581"/>
    </source>
</evidence>